<dbReference type="InParanoid" id="A0A409WRF9"/>
<feature type="repeat" description="Solcar" evidence="8">
    <location>
        <begin position="222"/>
        <end position="308"/>
    </location>
</feature>
<dbReference type="EMBL" id="NHYD01003284">
    <property type="protein sequence ID" value="PPQ81066.1"/>
    <property type="molecule type" value="Genomic_DNA"/>
</dbReference>
<keyword evidence="11" id="KW-1185">Reference proteome</keyword>
<evidence type="ECO:0000256" key="8">
    <source>
        <dbReference type="PROSITE-ProRule" id="PRU00282"/>
    </source>
</evidence>
<keyword evidence="3 9" id="KW-0813">Transport</keyword>
<dbReference type="Proteomes" id="UP000283269">
    <property type="component" value="Unassembled WGS sequence"/>
</dbReference>
<comment type="similarity">
    <text evidence="2 9">Belongs to the mitochondrial carrier (TC 2.A.29) family.</text>
</comment>
<dbReference type="InterPro" id="IPR018108">
    <property type="entry name" value="MCP_transmembrane"/>
</dbReference>
<keyword evidence="4 8" id="KW-0812">Transmembrane</keyword>
<evidence type="ECO:0000256" key="9">
    <source>
        <dbReference type="RuleBase" id="RU000488"/>
    </source>
</evidence>
<keyword evidence="5" id="KW-0677">Repeat</keyword>
<dbReference type="InterPro" id="IPR023395">
    <property type="entry name" value="MCP_dom_sf"/>
</dbReference>
<dbReference type="OrthoDB" id="428293at2759"/>
<feature type="repeat" description="Solcar" evidence="8">
    <location>
        <begin position="112"/>
        <end position="199"/>
    </location>
</feature>
<dbReference type="PANTHER" id="PTHR45683">
    <property type="entry name" value="MITOCHONDRIAL NICOTINAMIDE ADENINE DINUCLEOTIDE TRANSPORTER 1-RELATED-RELATED"/>
    <property type="match status" value="1"/>
</dbReference>
<dbReference type="Gene3D" id="1.50.40.10">
    <property type="entry name" value="Mitochondrial carrier domain"/>
    <property type="match status" value="1"/>
</dbReference>
<dbReference type="GO" id="GO:0006862">
    <property type="term" value="P:nucleotide transport"/>
    <property type="evidence" value="ECO:0007669"/>
    <property type="project" value="InterPro"/>
</dbReference>
<proteinExistence type="inferred from homology"/>
<evidence type="ECO:0000313" key="10">
    <source>
        <dbReference type="EMBL" id="PPQ81066.1"/>
    </source>
</evidence>
<gene>
    <name evidence="10" type="ORF">CVT25_014529</name>
</gene>
<organism evidence="10 11">
    <name type="scientific">Psilocybe cyanescens</name>
    <dbReference type="NCBI Taxonomy" id="93625"/>
    <lineage>
        <taxon>Eukaryota</taxon>
        <taxon>Fungi</taxon>
        <taxon>Dikarya</taxon>
        <taxon>Basidiomycota</taxon>
        <taxon>Agaricomycotina</taxon>
        <taxon>Agaricomycetes</taxon>
        <taxon>Agaricomycetidae</taxon>
        <taxon>Agaricales</taxon>
        <taxon>Agaricineae</taxon>
        <taxon>Strophariaceae</taxon>
        <taxon>Psilocybe</taxon>
    </lineage>
</organism>
<dbReference type="Pfam" id="PF00153">
    <property type="entry name" value="Mito_carr"/>
    <property type="match status" value="3"/>
</dbReference>
<keyword evidence="6" id="KW-1133">Transmembrane helix</keyword>
<evidence type="ECO:0000256" key="1">
    <source>
        <dbReference type="ARBA" id="ARBA00004141"/>
    </source>
</evidence>
<dbReference type="STRING" id="93625.A0A409WRF9"/>
<protein>
    <recommendedName>
        <fullName evidence="12">Mitochondrial FAD carrier protein</fullName>
    </recommendedName>
</protein>
<feature type="repeat" description="Solcar" evidence="8">
    <location>
        <begin position="13"/>
        <end position="102"/>
    </location>
</feature>
<evidence type="ECO:0000256" key="6">
    <source>
        <dbReference type="ARBA" id="ARBA00022989"/>
    </source>
</evidence>
<dbReference type="SUPFAM" id="SSF103506">
    <property type="entry name" value="Mitochondrial carrier"/>
    <property type="match status" value="1"/>
</dbReference>
<dbReference type="PROSITE" id="PS50920">
    <property type="entry name" value="SOLCAR"/>
    <property type="match status" value="3"/>
</dbReference>
<comment type="subcellular location">
    <subcellularLocation>
        <location evidence="1">Membrane</location>
        <topology evidence="1">Multi-pass membrane protein</topology>
    </subcellularLocation>
</comment>
<keyword evidence="7 8" id="KW-0472">Membrane</keyword>
<evidence type="ECO:0008006" key="12">
    <source>
        <dbReference type="Google" id="ProtNLM"/>
    </source>
</evidence>
<dbReference type="FunCoup" id="A0A409WRF9">
    <property type="interactions" value="352"/>
</dbReference>
<dbReference type="GO" id="GO:0055085">
    <property type="term" value="P:transmembrane transport"/>
    <property type="evidence" value="ECO:0007669"/>
    <property type="project" value="InterPro"/>
</dbReference>
<dbReference type="InterPro" id="IPR044712">
    <property type="entry name" value="SLC25A32-like"/>
</dbReference>
<dbReference type="AlphaFoldDB" id="A0A409WRF9"/>
<evidence type="ECO:0000256" key="7">
    <source>
        <dbReference type="ARBA" id="ARBA00023136"/>
    </source>
</evidence>
<evidence type="ECO:0000256" key="4">
    <source>
        <dbReference type="ARBA" id="ARBA00022692"/>
    </source>
</evidence>
<reference evidence="10 11" key="1">
    <citation type="journal article" date="2018" name="Evol. Lett.">
        <title>Horizontal gene cluster transfer increased hallucinogenic mushroom diversity.</title>
        <authorList>
            <person name="Reynolds H.T."/>
            <person name="Vijayakumar V."/>
            <person name="Gluck-Thaler E."/>
            <person name="Korotkin H.B."/>
            <person name="Matheny P.B."/>
            <person name="Slot J.C."/>
        </authorList>
    </citation>
    <scope>NUCLEOTIDE SEQUENCE [LARGE SCALE GENOMIC DNA]</scope>
    <source>
        <strain evidence="10 11">2631</strain>
    </source>
</reference>
<name>A0A409WRF9_PSICY</name>
<evidence type="ECO:0000256" key="5">
    <source>
        <dbReference type="ARBA" id="ARBA00022737"/>
    </source>
</evidence>
<comment type="caution">
    <text evidence="10">The sequence shown here is derived from an EMBL/GenBank/DDBJ whole genome shotgun (WGS) entry which is preliminary data.</text>
</comment>
<sequence length="327" mass="36223">MGIAPQPPSFFPTTALDHAAAGLGAGVVTTLCMNPLDLLKIKLQVATQNPSTSLGKHIWVSLKDIQQTQGWRGLYRGLVPNIAGNASSWGLYFLFYNMLKKRASGGDITKPLSAPEYLLCSAQASAVTAIMTNPLWLVRVRMFTTEASSQNAYRGLWDGLRTIVRKEGPLGLFRGTSLALVGVSNGAIQFVVYEKMKTWGFERKRRQYERAGRPYNRESDKLSNFSYTVMSITSKLAALSVTYPYQVVRSRIQNDAQASLFPTIPATIKRTWALEGTRGFFRGLGTNLVRVLPGTCITFVVYENLAWLLRTTAKEREGRADELANDP</sequence>
<evidence type="ECO:0000313" key="11">
    <source>
        <dbReference type="Proteomes" id="UP000283269"/>
    </source>
</evidence>
<evidence type="ECO:0000256" key="2">
    <source>
        <dbReference type="ARBA" id="ARBA00006375"/>
    </source>
</evidence>
<dbReference type="GO" id="GO:0016020">
    <property type="term" value="C:membrane"/>
    <property type="evidence" value="ECO:0007669"/>
    <property type="project" value="UniProtKB-SubCell"/>
</dbReference>
<evidence type="ECO:0000256" key="3">
    <source>
        <dbReference type="ARBA" id="ARBA00022448"/>
    </source>
</evidence>
<accession>A0A409WRF9</accession>